<dbReference type="GO" id="GO:0000064">
    <property type="term" value="F:L-ornithine transmembrane transporter activity"/>
    <property type="evidence" value="ECO:0007669"/>
    <property type="project" value="TreeGrafter"/>
</dbReference>
<dbReference type="InterPro" id="IPR002293">
    <property type="entry name" value="AA/rel_permease1"/>
</dbReference>
<keyword evidence="3 5" id="KW-1133">Transmembrane helix</keyword>
<evidence type="ECO:0000313" key="8">
    <source>
        <dbReference type="Proteomes" id="UP001186944"/>
    </source>
</evidence>
<name>A0AA88YNX3_PINIB</name>
<keyword evidence="4 5" id="KW-0472">Membrane</keyword>
<evidence type="ECO:0000256" key="4">
    <source>
        <dbReference type="ARBA" id="ARBA00023136"/>
    </source>
</evidence>
<dbReference type="Pfam" id="PF13906">
    <property type="entry name" value="AA_permease_C"/>
    <property type="match status" value="1"/>
</dbReference>
<feature type="transmembrane region" description="Helical" evidence="5">
    <location>
        <begin position="314"/>
        <end position="333"/>
    </location>
</feature>
<reference evidence="7" key="1">
    <citation type="submission" date="2019-08" db="EMBL/GenBank/DDBJ databases">
        <title>The improved chromosome-level genome for the pearl oyster Pinctada fucata martensii using PacBio sequencing and Hi-C.</title>
        <authorList>
            <person name="Zheng Z."/>
        </authorList>
    </citation>
    <scope>NUCLEOTIDE SEQUENCE</scope>
    <source>
        <strain evidence="7">ZZ-2019</strain>
        <tissue evidence="7">Adductor muscle</tissue>
    </source>
</reference>
<feature type="transmembrane region" description="Helical" evidence="5">
    <location>
        <begin position="142"/>
        <end position="165"/>
    </location>
</feature>
<comment type="subcellular location">
    <subcellularLocation>
        <location evidence="1">Membrane</location>
        <topology evidence="1">Multi-pass membrane protein</topology>
    </subcellularLocation>
</comment>
<feature type="domain" description="Cationic amino acid transporter C-terminal" evidence="6">
    <location>
        <begin position="539"/>
        <end position="589"/>
    </location>
</feature>
<dbReference type="GO" id="GO:0015189">
    <property type="term" value="F:L-lysine transmembrane transporter activity"/>
    <property type="evidence" value="ECO:0007669"/>
    <property type="project" value="TreeGrafter"/>
</dbReference>
<keyword evidence="8" id="KW-1185">Reference proteome</keyword>
<gene>
    <name evidence="7" type="ORF">FSP39_017392</name>
</gene>
<proteinExistence type="predicted"/>
<dbReference type="AlphaFoldDB" id="A0AA88YNX3"/>
<dbReference type="PANTHER" id="PTHR43243:SF105">
    <property type="entry name" value="CATIONIC AMINO ACID TRANSPORTER C-TERMINAL DOMAIN-CONTAINING PROTEIN"/>
    <property type="match status" value="1"/>
</dbReference>
<evidence type="ECO:0000256" key="1">
    <source>
        <dbReference type="ARBA" id="ARBA00004141"/>
    </source>
</evidence>
<evidence type="ECO:0000313" key="7">
    <source>
        <dbReference type="EMBL" id="KAK3105108.1"/>
    </source>
</evidence>
<feature type="transmembrane region" description="Helical" evidence="5">
    <location>
        <begin position="339"/>
        <end position="360"/>
    </location>
</feature>
<dbReference type="GO" id="GO:0005886">
    <property type="term" value="C:plasma membrane"/>
    <property type="evidence" value="ECO:0007669"/>
    <property type="project" value="TreeGrafter"/>
</dbReference>
<dbReference type="Gene3D" id="1.20.1740.10">
    <property type="entry name" value="Amino acid/polyamine transporter I"/>
    <property type="match status" value="2"/>
</dbReference>
<evidence type="ECO:0000256" key="3">
    <source>
        <dbReference type="ARBA" id="ARBA00022989"/>
    </source>
</evidence>
<evidence type="ECO:0000256" key="2">
    <source>
        <dbReference type="ARBA" id="ARBA00022692"/>
    </source>
</evidence>
<feature type="transmembrane region" description="Helical" evidence="5">
    <location>
        <begin position="541"/>
        <end position="560"/>
    </location>
</feature>
<accession>A0AA88YNX3</accession>
<keyword evidence="2 5" id="KW-0812">Transmembrane</keyword>
<dbReference type="Proteomes" id="UP001186944">
    <property type="component" value="Unassembled WGS sequence"/>
</dbReference>
<feature type="transmembrane region" description="Helical" evidence="5">
    <location>
        <begin position="220"/>
        <end position="247"/>
    </location>
</feature>
<feature type="transmembrane region" description="Helical" evidence="5">
    <location>
        <begin position="479"/>
        <end position="495"/>
    </location>
</feature>
<sequence length="607" mass="67527">MHLSLLHHGHLNTKKRNGHYTFSKVSLFCKSFICSLNKLGLCYSELTTRIPKSGSSYVYTYSTLGELCGFIAGWNMLIEHVIGASITAKAWSQYTDHLFNGTVHRYIYIQADNKGTKFDIKCLNCITSQCLIHSQLDNVTSAIAIILTTLSVFMTFCIICVGFFHVKHENWTDPPGFFPNGLQGTLCGTSLLFYVFASADRIACSSEETKDPTKVVPTGICFTLAMTSILLFCVSIAVTLCFPGNLFPESVALPIIFRNRGIEGADSLITIGGMVALFVACVCTMYSIARLLYGISSDGLLFHPFKLVNELTGTPIYSIIFAFLVSAVVMLSMSLELLILINSVSTLISSILVSICVICLRYQQDQIGLRQEYEEPSIDQAVLCTEFVYASFLADPKINNNETPMEGKEDKCCQQNSLMYGSMDQNNSFNRAPRGSTYRKMDSMINNTPNGSSSSLFPLPTNHTIDPTHATWMKVNSSLVAYTVASVILSLMIDLNLRQCCSYGPSWWRVTIIILSIVTLLVSFIIIARQPQNRAKLIFKTPYVPVVPLVSILFNAILLATIPYEAWVRFAVGLCTGIVIYISYGIRHSEERKIDEQEVILYEITEN</sequence>
<evidence type="ECO:0000259" key="6">
    <source>
        <dbReference type="Pfam" id="PF13906"/>
    </source>
</evidence>
<comment type="caution">
    <text evidence="7">The sequence shown here is derived from an EMBL/GenBank/DDBJ whole genome shotgun (WGS) entry which is preliminary data.</text>
</comment>
<feature type="transmembrane region" description="Helical" evidence="5">
    <location>
        <begin position="507"/>
        <end position="529"/>
    </location>
</feature>
<dbReference type="GO" id="GO:0097638">
    <property type="term" value="P:L-arginine import across plasma membrane"/>
    <property type="evidence" value="ECO:0007669"/>
    <property type="project" value="TreeGrafter"/>
</dbReference>
<dbReference type="Pfam" id="PF13520">
    <property type="entry name" value="AA_permease_2"/>
    <property type="match status" value="1"/>
</dbReference>
<feature type="transmembrane region" description="Helical" evidence="5">
    <location>
        <begin position="267"/>
        <end position="293"/>
    </location>
</feature>
<dbReference type="GO" id="GO:0061459">
    <property type="term" value="F:L-arginine transmembrane transporter activity"/>
    <property type="evidence" value="ECO:0007669"/>
    <property type="project" value="TreeGrafter"/>
</dbReference>
<dbReference type="InterPro" id="IPR029485">
    <property type="entry name" value="CAT_C"/>
</dbReference>
<dbReference type="PANTHER" id="PTHR43243">
    <property type="entry name" value="INNER MEMBRANE TRANSPORTER YGJI-RELATED"/>
    <property type="match status" value="1"/>
</dbReference>
<dbReference type="EMBL" id="VSWD01000004">
    <property type="protein sequence ID" value="KAK3105108.1"/>
    <property type="molecule type" value="Genomic_DNA"/>
</dbReference>
<protein>
    <recommendedName>
        <fullName evidence="6">Cationic amino acid transporter C-terminal domain-containing protein</fullName>
    </recommendedName>
</protein>
<dbReference type="PIRSF" id="PIRSF006060">
    <property type="entry name" value="AA_transporter"/>
    <property type="match status" value="1"/>
</dbReference>
<organism evidence="7 8">
    <name type="scientific">Pinctada imbricata</name>
    <name type="common">Atlantic pearl-oyster</name>
    <name type="synonym">Pinctada martensii</name>
    <dbReference type="NCBI Taxonomy" id="66713"/>
    <lineage>
        <taxon>Eukaryota</taxon>
        <taxon>Metazoa</taxon>
        <taxon>Spiralia</taxon>
        <taxon>Lophotrochozoa</taxon>
        <taxon>Mollusca</taxon>
        <taxon>Bivalvia</taxon>
        <taxon>Autobranchia</taxon>
        <taxon>Pteriomorphia</taxon>
        <taxon>Pterioida</taxon>
        <taxon>Pterioidea</taxon>
        <taxon>Pteriidae</taxon>
        <taxon>Pinctada</taxon>
    </lineage>
</organism>
<feature type="transmembrane region" description="Helical" evidence="5">
    <location>
        <begin position="566"/>
        <end position="584"/>
    </location>
</feature>
<feature type="transmembrane region" description="Helical" evidence="5">
    <location>
        <begin position="177"/>
        <end position="199"/>
    </location>
</feature>
<evidence type="ECO:0000256" key="5">
    <source>
        <dbReference type="SAM" id="Phobius"/>
    </source>
</evidence>